<keyword evidence="1" id="KW-0285">Flavoprotein</keyword>
<comment type="caution">
    <text evidence="6">The sequence shown here is derived from an EMBL/GenBank/DDBJ whole genome shotgun (WGS) entry which is preliminary data.</text>
</comment>
<feature type="domain" description="Nitroreductase" evidence="5">
    <location>
        <begin position="20"/>
        <end position="93"/>
    </location>
</feature>
<evidence type="ECO:0000256" key="1">
    <source>
        <dbReference type="ARBA" id="ARBA00022630"/>
    </source>
</evidence>
<evidence type="ECO:0000256" key="2">
    <source>
        <dbReference type="ARBA" id="ARBA00022643"/>
    </source>
</evidence>
<feature type="transmembrane region" description="Helical" evidence="4">
    <location>
        <begin position="106"/>
        <end position="127"/>
    </location>
</feature>
<dbReference type="PANTHER" id="PTHR23026">
    <property type="entry name" value="NADPH NITROREDUCTASE"/>
    <property type="match status" value="1"/>
</dbReference>
<dbReference type="InterPro" id="IPR029479">
    <property type="entry name" value="Nitroreductase"/>
</dbReference>
<gene>
    <name evidence="6" type="ORF">ENM88_02150</name>
</gene>
<reference evidence="6" key="1">
    <citation type="journal article" date="2020" name="mSystems">
        <title>Genome- and Community-Level Interaction Insights into Carbon Utilization and Element Cycling Functions of Hydrothermarchaeota in Hydrothermal Sediment.</title>
        <authorList>
            <person name="Zhou Z."/>
            <person name="Liu Y."/>
            <person name="Xu W."/>
            <person name="Pan J."/>
            <person name="Luo Z.H."/>
            <person name="Li M."/>
        </authorList>
    </citation>
    <scope>NUCLEOTIDE SEQUENCE [LARGE SCALE GENOMIC DNA]</scope>
    <source>
        <strain evidence="6">SpSt-1125</strain>
    </source>
</reference>
<proteinExistence type="predicted"/>
<name>A0A7J3X5P6_THEPE</name>
<dbReference type="GO" id="GO:0016491">
    <property type="term" value="F:oxidoreductase activity"/>
    <property type="evidence" value="ECO:0007669"/>
    <property type="project" value="UniProtKB-KW"/>
</dbReference>
<keyword evidence="4" id="KW-0812">Transmembrane</keyword>
<keyword evidence="2" id="KW-0288">FMN</keyword>
<dbReference type="InterPro" id="IPR000415">
    <property type="entry name" value="Nitroreductase-like"/>
</dbReference>
<dbReference type="CDD" id="cd02062">
    <property type="entry name" value="Nitro_FMN_reductase"/>
    <property type="match status" value="1"/>
</dbReference>
<dbReference type="Gene3D" id="3.40.109.10">
    <property type="entry name" value="NADH Oxidase"/>
    <property type="match status" value="1"/>
</dbReference>
<sequence length="183" mass="20541">MRAGAGLHVAEELPCAHLLLSRRSVRHFKPDPVPLDLVLKALDLARHAPSAHNRQPWEFVVVQDRQKIEELSKIHEWSSPVARAPLAVVVLADTQRAPDSYMQDGAIVAIYLWLALHCVGLATVWIYTLSRAEEVRRIIGAPDHMFPVAIFPVGFPAYEPRPRPRRELKELVSLDTYGARPPG</sequence>
<dbReference type="InterPro" id="IPR050627">
    <property type="entry name" value="Nitroreductase/BluB"/>
</dbReference>
<dbReference type="PANTHER" id="PTHR23026:SF90">
    <property type="entry name" value="IODOTYROSINE DEIODINASE 1"/>
    <property type="match status" value="1"/>
</dbReference>
<evidence type="ECO:0000313" key="6">
    <source>
        <dbReference type="EMBL" id="HHP04540.1"/>
    </source>
</evidence>
<dbReference type="AlphaFoldDB" id="A0A7J3X5P6"/>
<organism evidence="6">
    <name type="scientific">Thermofilum pendens</name>
    <dbReference type="NCBI Taxonomy" id="2269"/>
    <lineage>
        <taxon>Archaea</taxon>
        <taxon>Thermoproteota</taxon>
        <taxon>Thermoprotei</taxon>
        <taxon>Thermofilales</taxon>
        <taxon>Thermofilaceae</taxon>
        <taxon>Thermofilum</taxon>
    </lineage>
</organism>
<evidence type="ECO:0000256" key="4">
    <source>
        <dbReference type="SAM" id="Phobius"/>
    </source>
</evidence>
<keyword evidence="4" id="KW-0472">Membrane</keyword>
<dbReference type="SUPFAM" id="SSF55469">
    <property type="entry name" value="FMN-dependent nitroreductase-like"/>
    <property type="match status" value="1"/>
</dbReference>
<protein>
    <submittedName>
        <fullName evidence="6">Nitroreductase family protein</fullName>
    </submittedName>
</protein>
<evidence type="ECO:0000256" key="3">
    <source>
        <dbReference type="ARBA" id="ARBA00023002"/>
    </source>
</evidence>
<dbReference type="Pfam" id="PF00881">
    <property type="entry name" value="Nitroreductase"/>
    <property type="match status" value="1"/>
</dbReference>
<evidence type="ECO:0000259" key="5">
    <source>
        <dbReference type="Pfam" id="PF00881"/>
    </source>
</evidence>
<keyword evidence="3" id="KW-0560">Oxidoreductase</keyword>
<accession>A0A7J3X5P6</accession>
<keyword evidence="4" id="KW-1133">Transmembrane helix</keyword>
<dbReference type="EMBL" id="DRZM01000075">
    <property type="protein sequence ID" value="HHP04540.1"/>
    <property type="molecule type" value="Genomic_DNA"/>
</dbReference>